<dbReference type="Pfam" id="PF16614">
    <property type="entry name" value="RhoGEF67_u2"/>
    <property type="match status" value="1"/>
</dbReference>
<dbReference type="InterPro" id="IPR011993">
    <property type="entry name" value="PH-like_dom_sf"/>
</dbReference>
<dbReference type="PROSITE" id="PS00741">
    <property type="entry name" value="DH_1"/>
    <property type="match status" value="1"/>
</dbReference>
<dbReference type="PRINTS" id="PR00452">
    <property type="entry name" value="SH3DOMAIN"/>
</dbReference>
<dbReference type="PANTHER" id="PTHR46026">
    <property type="entry name" value="RHO-TYPE GUANINE NUCLEOTIDE EXCHANGE FACTOR, ISOFORM F"/>
    <property type="match status" value="1"/>
</dbReference>
<dbReference type="PROSITE" id="PS50010">
    <property type="entry name" value="DH_2"/>
    <property type="match status" value="1"/>
</dbReference>
<dbReference type="SUPFAM" id="SSF50729">
    <property type="entry name" value="PH domain-like"/>
    <property type="match status" value="1"/>
</dbReference>
<feature type="domain" description="SH3" evidence="7">
    <location>
        <begin position="161"/>
        <end position="220"/>
    </location>
</feature>
<dbReference type="Proteomes" id="UP000545574">
    <property type="component" value="Unassembled WGS sequence"/>
</dbReference>
<name>A0A7K6MQL5_PANBI</name>
<evidence type="ECO:0000256" key="2">
    <source>
        <dbReference type="ARBA" id="ARBA00022658"/>
    </source>
</evidence>
<dbReference type="FunFam" id="1.20.5.390:FF:000001">
    <property type="entry name" value="rho guanine nucleotide exchange factor 7 isoform X1"/>
    <property type="match status" value="1"/>
</dbReference>
<evidence type="ECO:0000259" key="7">
    <source>
        <dbReference type="PROSITE" id="PS50002"/>
    </source>
</evidence>
<feature type="non-terminal residue" evidence="10">
    <location>
        <position position="1"/>
    </location>
</feature>
<dbReference type="SMART" id="SM00325">
    <property type="entry name" value="RhoGEF"/>
    <property type="match status" value="1"/>
</dbReference>
<evidence type="ECO:0000259" key="9">
    <source>
        <dbReference type="PROSITE" id="PS50021"/>
    </source>
</evidence>
<reference evidence="10 11" key="1">
    <citation type="submission" date="2019-09" db="EMBL/GenBank/DDBJ databases">
        <title>Bird 10,000 Genomes (B10K) Project - Family phase.</title>
        <authorList>
            <person name="Zhang G."/>
        </authorList>
    </citation>
    <scope>NUCLEOTIDE SEQUENCE [LARGE SCALE GENOMIC DNA]</scope>
    <source>
        <strain evidence="10">B10K-DU-030-18</strain>
    </source>
</reference>
<dbReference type="FunFam" id="1.20.900.10:FF:000016">
    <property type="entry name" value="Rho guanine nucleotide exchange factor 6"/>
    <property type="match status" value="1"/>
</dbReference>
<proteinExistence type="predicted"/>
<keyword evidence="11" id="KW-1185">Reference proteome</keyword>
<dbReference type="SUPFAM" id="SSF48065">
    <property type="entry name" value="DBL homology domain (DH-domain)"/>
    <property type="match status" value="1"/>
</dbReference>
<dbReference type="EMBL" id="VZRT01002639">
    <property type="protein sequence ID" value="NWW38714.1"/>
    <property type="molecule type" value="Genomic_DNA"/>
</dbReference>
<dbReference type="Pfam" id="PF00621">
    <property type="entry name" value="RhoGEF"/>
    <property type="match status" value="1"/>
</dbReference>
<feature type="transmembrane region" description="Helical" evidence="6">
    <location>
        <begin position="673"/>
        <end position="696"/>
    </location>
</feature>
<dbReference type="PROSITE" id="PS50002">
    <property type="entry name" value="SH3"/>
    <property type="match status" value="1"/>
</dbReference>
<keyword evidence="1 3" id="KW-0728">SH3 domain</keyword>
<dbReference type="PANTHER" id="PTHR46026:SF2">
    <property type="entry name" value="RHO GUANINE NUCLEOTIDE EXCHANGE FACTOR 6"/>
    <property type="match status" value="1"/>
</dbReference>
<dbReference type="InterPro" id="IPR001452">
    <property type="entry name" value="SH3_domain"/>
</dbReference>
<dbReference type="FunFam" id="2.30.30.40:FF:000034">
    <property type="entry name" value="Rho guanine nucleotide exchange factor (GEF) 7"/>
    <property type="match status" value="1"/>
</dbReference>
<dbReference type="SUPFAM" id="SSF50044">
    <property type="entry name" value="SH3-domain"/>
    <property type="match status" value="1"/>
</dbReference>
<accession>A0A7K6MQL5</accession>
<dbReference type="GO" id="GO:0005737">
    <property type="term" value="C:cytoplasm"/>
    <property type="evidence" value="ECO:0007669"/>
    <property type="project" value="TreeGrafter"/>
</dbReference>
<feature type="region of interest" description="Disordered" evidence="5">
    <location>
        <begin position="587"/>
        <end position="611"/>
    </location>
</feature>
<sequence length="761" mass="86092">MNPEEQIVTWLISLGVLNSPKKIVDDPEGFLKTSLKDGTVLCKLINRLLPGSAEKYCLEPKHEDDCISNIQEFLKGCAHLKVEVFDPHDLYTGDQFSKVLSTLTAVNKATEDQLSKRPCSHLSSLNSAAGDAQSDSNGTASQSARVLRRQSKPVEMTENGSHQLVVKARFNFKQTNEDELSVNKGDIIYVTRVEEGGWWEGTLNGKTGWFPSNYVREIKSTDKPLSPKALKGLENTQLTKNYYPVVLQNILETERDYAKELQSLLGTYLRPLQSYDKLSAGDIMALLGNMEEISAFQQTLNQALEEVAKLPENQQRVGGCFMNLMPQFRSLYLTYCANHPSAVNVLTQHSDELEKFMESQGAASPGILILTTSLSKPFLRLDKYVTLLQELERHMEEAHTDHEDVLKAVTSFKSLVSQCQELRKRKQLELQILSESIQRWEGEDIKMMGNVIYMSQVMVQSGGSEEKEERYFLLFSNVLLMLSASPRMSGFIYQVGMLSLKLQGLWCKKANQIVLIKFKSSASFKLSVVMQTPQAGDQDLAFPCARIVNAFTFSSSGQIRGPLEPPKILKPWSLSCLRPAPPLRPSAALSYKEDSSKSPKTMKKFLPKRKTERKPSDEEFVIRKSKCCPEMLWLPHPWNFLDQWPLNAPGLYFQRPLTGSSLMLRKQNLDATFLSAPLMLSVFSCTPALISFISFFRSLVDTVYALKDEVKELKQENKRMKQCLEEELKSRKDLEKLVRRLLKQTDECGREDTGRKSSLIA</sequence>
<feature type="domain" description="Calponin-homology (CH)" evidence="9">
    <location>
        <begin position="1"/>
        <end position="110"/>
    </location>
</feature>
<feature type="domain" description="DH" evidence="8">
    <location>
        <begin position="242"/>
        <end position="422"/>
    </location>
</feature>
<gene>
    <name evidence="10" type="primary">Arhgef6</name>
    <name evidence="10" type="ORF">PANBIA_R09399</name>
</gene>
<dbReference type="InterPro" id="IPR036872">
    <property type="entry name" value="CH_dom_sf"/>
</dbReference>
<dbReference type="Pfam" id="PF16523">
    <property type="entry name" value="betaPIX_CC"/>
    <property type="match status" value="1"/>
</dbReference>
<dbReference type="InterPro" id="IPR001331">
    <property type="entry name" value="GDS_CDC24_CS"/>
</dbReference>
<keyword evidence="6" id="KW-0812">Transmembrane</keyword>
<dbReference type="Gene3D" id="2.30.29.30">
    <property type="entry name" value="Pleckstrin-homology domain (PH domain)/Phosphotyrosine-binding domain (PTB)"/>
    <property type="match status" value="1"/>
</dbReference>
<keyword evidence="2" id="KW-0344">Guanine-nucleotide releasing factor</keyword>
<dbReference type="CDD" id="cd21265">
    <property type="entry name" value="CH_alphaPIX"/>
    <property type="match status" value="1"/>
</dbReference>
<evidence type="ECO:0000256" key="1">
    <source>
        <dbReference type="ARBA" id="ARBA00022443"/>
    </source>
</evidence>
<protein>
    <submittedName>
        <fullName evidence="10">ARHG6 factor</fullName>
    </submittedName>
</protein>
<dbReference type="Gene3D" id="1.10.418.10">
    <property type="entry name" value="Calponin-like domain"/>
    <property type="match status" value="1"/>
</dbReference>
<feature type="coiled-coil region" evidence="4">
    <location>
        <begin position="696"/>
        <end position="744"/>
    </location>
</feature>
<evidence type="ECO:0000256" key="5">
    <source>
        <dbReference type="SAM" id="MobiDB-lite"/>
    </source>
</evidence>
<dbReference type="GO" id="GO:0005085">
    <property type="term" value="F:guanyl-nucleotide exchange factor activity"/>
    <property type="evidence" value="ECO:0007669"/>
    <property type="project" value="UniProtKB-KW"/>
</dbReference>
<dbReference type="GO" id="GO:0035556">
    <property type="term" value="P:intracellular signal transduction"/>
    <property type="evidence" value="ECO:0007669"/>
    <property type="project" value="InterPro"/>
</dbReference>
<dbReference type="PROSITE" id="PS50021">
    <property type="entry name" value="CH"/>
    <property type="match status" value="1"/>
</dbReference>
<comment type="caution">
    <text evidence="10">The sequence shown here is derived from an EMBL/GenBank/DDBJ whole genome shotgun (WGS) entry which is preliminary data.</text>
</comment>
<organism evidence="10 11">
    <name type="scientific">Panurus biarmicus</name>
    <name type="common">Bearded tit</name>
    <dbReference type="NCBI Taxonomy" id="181101"/>
    <lineage>
        <taxon>Eukaryota</taxon>
        <taxon>Metazoa</taxon>
        <taxon>Chordata</taxon>
        <taxon>Craniata</taxon>
        <taxon>Vertebrata</taxon>
        <taxon>Euteleostomi</taxon>
        <taxon>Archelosauria</taxon>
        <taxon>Archosauria</taxon>
        <taxon>Dinosauria</taxon>
        <taxon>Saurischia</taxon>
        <taxon>Theropoda</taxon>
        <taxon>Coelurosauria</taxon>
        <taxon>Aves</taxon>
        <taxon>Neognathae</taxon>
        <taxon>Neoaves</taxon>
        <taxon>Telluraves</taxon>
        <taxon>Australaves</taxon>
        <taxon>Passeriformes</taxon>
        <taxon>Sylvioidea</taxon>
        <taxon>Sylviidae</taxon>
        <taxon>Sylviidae incertae sedis</taxon>
        <taxon>Panurus</taxon>
    </lineage>
</organism>
<evidence type="ECO:0000256" key="4">
    <source>
        <dbReference type="SAM" id="Coils"/>
    </source>
</evidence>
<dbReference type="Gene3D" id="1.20.900.10">
    <property type="entry name" value="Dbl homology (DH) domain"/>
    <property type="match status" value="1"/>
</dbReference>
<dbReference type="CDD" id="cd12060">
    <property type="entry name" value="SH3_alphaPIX"/>
    <property type="match status" value="1"/>
</dbReference>
<dbReference type="InterPro" id="IPR035899">
    <property type="entry name" value="DBL_dom_sf"/>
</dbReference>
<dbReference type="Pfam" id="PF07653">
    <property type="entry name" value="SH3_2"/>
    <property type="match status" value="1"/>
</dbReference>
<dbReference type="InterPro" id="IPR000219">
    <property type="entry name" value="DH_dom"/>
</dbReference>
<dbReference type="Gene3D" id="1.20.5.390">
    <property type="entry name" value="L1 transposable element, trimerization domain"/>
    <property type="match status" value="1"/>
</dbReference>
<feature type="compositionally biased region" description="Polar residues" evidence="5">
    <location>
        <begin position="121"/>
        <end position="144"/>
    </location>
</feature>
<keyword evidence="4" id="KW-0175">Coiled coil</keyword>
<feature type="region of interest" description="Disordered" evidence="5">
    <location>
        <begin position="117"/>
        <end position="158"/>
    </location>
</feature>
<dbReference type="Gene3D" id="2.30.30.40">
    <property type="entry name" value="SH3 Domains"/>
    <property type="match status" value="1"/>
</dbReference>
<dbReference type="GO" id="GO:0030032">
    <property type="term" value="P:lamellipodium assembly"/>
    <property type="evidence" value="ECO:0007669"/>
    <property type="project" value="TreeGrafter"/>
</dbReference>
<feature type="coiled-coil region" evidence="4">
    <location>
        <begin position="381"/>
        <end position="443"/>
    </location>
</feature>
<dbReference type="InterPro" id="IPR035788">
    <property type="entry name" value="AlphaPIX_SH3"/>
</dbReference>
<dbReference type="GO" id="GO:0030027">
    <property type="term" value="C:lamellipodium"/>
    <property type="evidence" value="ECO:0007669"/>
    <property type="project" value="TreeGrafter"/>
</dbReference>
<evidence type="ECO:0000259" key="8">
    <source>
        <dbReference type="PROSITE" id="PS50010"/>
    </source>
</evidence>
<evidence type="ECO:0000256" key="6">
    <source>
        <dbReference type="SAM" id="Phobius"/>
    </source>
</evidence>
<dbReference type="Pfam" id="PF16615">
    <property type="entry name" value="RhoGEF67_u1"/>
    <property type="match status" value="1"/>
</dbReference>
<dbReference type="SMART" id="SM00326">
    <property type="entry name" value="SH3"/>
    <property type="match status" value="1"/>
</dbReference>
<dbReference type="AlphaFoldDB" id="A0A7K6MQL5"/>
<evidence type="ECO:0000313" key="10">
    <source>
        <dbReference type="EMBL" id="NWW38714.1"/>
    </source>
</evidence>
<dbReference type="InterPro" id="IPR036028">
    <property type="entry name" value="SH3-like_dom_sf"/>
</dbReference>
<dbReference type="Pfam" id="PF00307">
    <property type="entry name" value="CH"/>
    <property type="match status" value="1"/>
</dbReference>
<dbReference type="SMART" id="SM00033">
    <property type="entry name" value="CH"/>
    <property type="match status" value="1"/>
</dbReference>
<evidence type="ECO:0000256" key="3">
    <source>
        <dbReference type="PROSITE-ProRule" id="PRU00192"/>
    </source>
</evidence>
<feature type="non-terminal residue" evidence="10">
    <location>
        <position position="761"/>
    </location>
</feature>
<keyword evidence="6" id="KW-0472">Membrane</keyword>
<feature type="compositionally biased region" description="Basic residues" evidence="5">
    <location>
        <begin position="600"/>
        <end position="611"/>
    </location>
</feature>
<dbReference type="InterPro" id="IPR001715">
    <property type="entry name" value="CH_dom"/>
</dbReference>
<keyword evidence="6" id="KW-1133">Transmembrane helix</keyword>
<dbReference type="SUPFAM" id="SSF47576">
    <property type="entry name" value="Calponin-homology domain, CH-domain"/>
    <property type="match status" value="1"/>
</dbReference>
<dbReference type="InterPro" id="IPR032409">
    <property type="entry name" value="GEF6/7_CC"/>
</dbReference>
<dbReference type="CDD" id="cd00160">
    <property type="entry name" value="RhoGEF"/>
    <property type="match status" value="1"/>
</dbReference>
<evidence type="ECO:0000313" key="11">
    <source>
        <dbReference type="Proteomes" id="UP000545574"/>
    </source>
</evidence>